<evidence type="ECO:0000256" key="14">
    <source>
        <dbReference type="ARBA" id="ARBA00079807"/>
    </source>
</evidence>
<dbReference type="RefSeq" id="WP_004801108.1">
    <property type="nucleotide sequence ID" value="NZ_AUGJ01000001.1"/>
</dbReference>
<evidence type="ECO:0000259" key="16">
    <source>
        <dbReference type="Pfam" id="PF14681"/>
    </source>
</evidence>
<feature type="binding site" evidence="15">
    <location>
        <position position="192"/>
    </location>
    <ligand>
        <name>uracil</name>
        <dbReference type="ChEBI" id="CHEBI:17568"/>
    </ligand>
</feature>
<comment type="activity regulation">
    <text evidence="15">Allosterically activated by GTP.</text>
</comment>
<dbReference type="STRING" id="999415.HMPREF9943_00097"/>
<comment type="cofactor">
    <cofactor evidence="15">
        <name>Mg(2+)</name>
        <dbReference type="ChEBI" id="CHEBI:18420"/>
    </cofactor>
    <text evidence="15">Binds 1 Mg(2+) ion per subunit. The magnesium is bound as Mg-PRPP.</text>
</comment>
<dbReference type="Proteomes" id="UP000011758">
    <property type="component" value="Unassembled WGS sequence"/>
</dbReference>
<comment type="similarity">
    <text evidence="2 15">Belongs to the UPRTase family.</text>
</comment>
<proteinExistence type="inferred from homology"/>
<dbReference type="NCBIfam" id="NF001097">
    <property type="entry name" value="PRK00129.1"/>
    <property type="match status" value="1"/>
</dbReference>
<evidence type="ECO:0000256" key="13">
    <source>
        <dbReference type="ARBA" id="ARBA00072146"/>
    </source>
</evidence>
<dbReference type="HAMAP" id="MF_01218_B">
    <property type="entry name" value="Upp_B"/>
    <property type="match status" value="1"/>
</dbReference>
<organism evidence="17 18">
    <name type="scientific">Eggerthia catenaformis OT 569 = DSM 20559</name>
    <dbReference type="NCBI Taxonomy" id="999415"/>
    <lineage>
        <taxon>Bacteria</taxon>
        <taxon>Bacillati</taxon>
        <taxon>Bacillota</taxon>
        <taxon>Erysipelotrichia</taxon>
        <taxon>Erysipelotrichales</taxon>
        <taxon>Coprobacillaceae</taxon>
        <taxon>Eggerthia</taxon>
    </lineage>
</organism>
<dbReference type="SUPFAM" id="SSF53271">
    <property type="entry name" value="PRTase-like"/>
    <property type="match status" value="1"/>
</dbReference>
<feature type="domain" description="Phosphoribosyltransferase" evidence="16">
    <location>
        <begin position="6"/>
        <end position="206"/>
    </location>
</feature>
<evidence type="ECO:0000313" key="17">
    <source>
        <dbReference type="EMBL" id="EMD17665.1"/>
    </source>
</evidence>
<dbReference type="InterPro" id="IPR000836">
    <property type="entry name" value="PRTase_dom"/>
</dbReference>
<feature type="binding site" evidence="15">
    <location>
        <position position="77"/>
    </location>
    <ligand>
        <name>5-phospho-alpha-D-ribose 1-diphosphate</name>
        <dbReference type="ChEBI" id="CHEBI:58017"/>
    </ligand>
</feature>
<evidence type="ECO:0000256" key="4">
    <source>
        <dbReference type="ARBA" id="ARBA00022533"/>
    </source>
</evidence>
<dbReference type="Pfam" id="PF14681">
    <property type="entry name" value="UPRTase"/>
    <property type="match status" value="1"/>
</dbReference>
<reference evidence="17 18" key="1">
    <citation type="submission" date="2013-02" db="EMBL/GenBank/DDBJ databases">
        <title>The Genome Sequence of Lactobacillus catenaformis F0143.</title>
        <authorList>
            <consortium name="The Broad Institute Genome Sequencing Platform"/>
            <person name="Earl A."/>
            <person name="Ward D."/>
            <person name="Feldgarden M."/>
            <person name="Gevers D."/>
            <person name="Izard J."/>
            <person name="Blanton J.M."/>
            <person name="Mathney J."/>
            <person name="Dewhirst F.E."/>
            <person name="Young S.K."/>
            <person name="Zeng Q."/>
            <person name="Gargeya S."/>
            <person name="Fitzgerald M."/>
            <person name="Haas B."/>
            <person name="Abouelleil A."/>
            <person name="Alvarado L."/>
            <person name="Arachchi H.M."/>
            <person name="Berlin A."/>
            <person name="Chapman S.B."/>
            <person name="Gearin G."/>
            <person name="Goldberg J."/>
            <person name="Griggs A."/>
            <person name="Gujja S."/>
            <person name="Hansen M."/>
            <person name="Heiman D."/>
            <person name="Howarth C."/>
            <person name="Larimer J."/>
            <person name="Lui A."/>
            <person name="MacDonald P.J.P."/>
            <person name="McCowen C."/>
            <person name="Montmayeur A."/>
            <person name="Murphy C."/>
            <person name="Neiman D."/>
            <person name="Pearson M."/>
            <person name="Priest M."/>
            <person name="Roberts A."/>
            <person name="Saif S."/>
            <person name="Shea T."/>
            <person name="Sisk P."/>
            <person name="Stolte C."/>
            <person name="Sykes S."/>
            <person name="Wortman J."/>
            <person name="Nusbaum C."/>
            <person name="Birren B."/>
        </authorList>
    </citation>
    <scope>NUCLEOTIDE SEQUENCE [LARGE SCALE GENOMIC DNA]</scope>
    <source>
        <strain evidence="17 18">OT 569</strain>
    </source>
</reference>
<feature type="binding site" evidence="15">
    <location>
        <position position="198"/>
    </location>
    <ligand>
        <name>5-phospho-alpha-D-ribose 1-diphosphate</name>
        <dbReference type="ChEBI" id="CHEBI:58017"/>
    </ligand>
</feature>
<dbReference type="eggNOG" id="COG0035">
    <property type="taxonomic scope" value="Bacteria"/>
</dbReference>
<evidence type="ECO:0000256" key="5">
    <source>
        <dbReference type="ARBA" id="ARBA00022676"/>
    </source>
</evidence>
<name>M2Q458_9FIRM</name>
<dbReference type="AlphaFoldDB" id="M2Q458"/>
<evidence type="ECO:0000256" key="9">
    <source>
        <dbReference type="ARBA" id="ARBA00023134"/>
    </source>
</evidence>
<dbReference type="PANTHER" id="PTHR32315:SF4">
    <property type="entry name" value="URACIL PHOSPHORIBOSYLTRANSFERASE, CHLOROPLASTIC"/>
    <property type="match status" value="1"/>
</dbReference>
<dbReference type="GO" id="GO:0004845">
    <property type="term" value="F:uracil phosphoribosyltransferase activity"/>
    <property type="evidence" value="ECO:0007669"/>
    <property type="project" value="UniProtKB-UniRule"/>
</dbReference>
<dbReference type="GO" id="GO:0005525">
    <property type="term" value="F:GTP binding"/>
    <property type="evidence" value="ECO:0007669"/>
    <property type="project" value="UniProtKB-KW"/>
</dbReference>
<dbReference type="EC" id="2.4.2.9" evidence="3 15"/>
<comment type="caution">
    <text evidence="17">The sequence shown here is derived from an EMBL/GenBank/DDBJ whole genome shotgun (WGS) entry which is preliminary data.</text>
</comment>
<dbReference type="GO" id="GO:0044206">
    <property type="term" value="P:UMP salvage"/>
    <property type="evidence" value="ECO:0007669"/>
    <property type="project" value="UniProtKB-UniRule"/>
</dbReference>
<dbReference type="EMBL" id="AGEJ01000001">
    <property type="protein sequence ID" value="EMD17665.1"/>
    <property type="molecule type" value="Genomic_DNA"/>
</dbReference>
<keyword evidence="7 15" id="KW-0547">Nucleotide-binding</keyword>
<dbReference type="GO" id="GO:0000287">
    <property type="term" value="F:magnesium ion binding"/>
    <property type="evidence" value="ECO:0007669"/>
    <property type="project" value="UniProtKB-UniRule"/>
</dbReference>
<dbReference type="PANTHER" id="PTHR32315">
    <property type="entry name" value="ADENINE PHOSPHORIBOSYLTRANSFERASE"/>
    <property type="match status" value="1"/>
</dbReference>
<evidence type="ECO:0000256" key="10">
    <source>
        <dbReference type="ARBA" id="ARBA00031082"/>
    </source>
</evidence>
<evidence type="ECO:0000256" key="8">
    <source>
        <dbReference type="ARBA" id="ARBA00022842"/>
    </source>
</evidence>
<dbReference type="OrthoDB" id="9781675at2"/>
<evidence type="ECO:0000256" key="12">
    <source>
        <dbReference type="ARBA" id="ARBA00056901"/>
    </source>
</evidence>
<keyword evidence="6 15" id="KW-0808">Transferase</keyword>
<evidence type="ECO:0000313" key="18">
    <source>
        <dbReference type="Proteomes" id="UP000011758"/>
    </source>
</evidence>
<dbReference type="Gene3D" id="3.40.50.2020">
    <property type="match status" value="1"/>
</dbReference>
<keyword evidence="8 15" id="KW-0460">Magnesium</keyword>
<dbReference type="InterPro" id="IPR050054">
    <property type="entry name" value="UPRTase/APRTase"/>
</dbReference>
<dbReference type="PATRIC" id="fig|999415.3.peg.98"/>
<dbReference type="InterPro" id="IPR029057">
    <property type="entry name" value="PRTase-like"/>
</dbReference>
<dbReference type="NCBIfam" id="TIGR01091">
    <property type="entry name" value="upp"/>
    <property type="match status" value="1"/>
</dbReference>
<dbReference type="InterPro" id="IPR034332">
    <property type="entry name" value="Upp_B"/>
</dbReference>
<evidence type="ECO:0000256" key="3">
    <source>
        <dbReference type="ARBA" id="ARBA00011894"/>
    </source>
</evidence>
<evidence type="ECO:0000256" key="1">
    <source>
        <dbReference type="ARBA" id="ARBA00005180"/>
    </source>
</evidence>
<dbReference type="GO" id="GO:0006223">
    <property type="term" value="P:uracil salvage"/>
    <property type="evidence" value="ECO:0007669"/>
    <property type="project" value="InterPro"/>
</dbReference>
<evidence type="ECO:0000256" key="7">
    <source>
        <dbReference type="ARBA" id="ARBA00022741"/>
    </source>
</evidence>
<keyword evidence="9 15" id="KW-0342">GTP-binding</keyword>
<evidence type="ECO:0000256" key="6">
    <source>
        <dbReference type="ARBA" id="ARBA00022679"/>
    </source>
</evidence>
<evidence type="ECO:0000256" key="2">
    <source>
        <dbReference type="ARBA" id="ARBA00009516"/>
    </source>
</evidence>
<sequence>MSVKILDHALIKHKLSIMREKSTSTYIFKQNLDEIAMLMAYEVSKDFPLKLKDIETPICKTTGYELDKQIVLVPILRAGIGLVDGFRTIMPNAKIGHIGMYRDEETLQPQEYYARFPKGLTESKVIIVDPMLATGGSADMAIQDILDRGAKDIMLVCLVGAPEGVKFLQDKYPELDITLAALDDHLNDHGYIVPGLGDAGDRLFGTN</sequence>
<feature type="binding site" evidence="15">
    <location>
        <position position="102"/>
    </location>
    <ligand>
        <name>5-phospho-alpha-D-ribose 1-diphosphate</name>
        <dbReference type="ChEBI" id="CHEBI:58017"/>
    </ligand>
</feature>
<comment type="pathway">
    <text evidence="1 15">Pyrimidine metabolism; UMP biosynthesis via salvage pathway; UMP from uracil: step 1/1.</text>
</comment>
<keyword evidence="5 15" id="KW-0328">Glycosyltransferase</keyword>
<dbReference type="InterPro" id="IPR005765">
    <property type="entry name" value="UPRT"/>
</dbReference>
<evidence type="ECO:0000256" key="11">
    <source>
        <dbReference type="ARBA" id="ARBA00052919"/>
    </source>
</evidence>
<accession>M2Q458</accession>
<feature type="binding site" evidence="15">
    <location>
        <begin position="129"/>
        <end position="137"/>
    </location>
    <ligand>
        <name>5-phospho-alpha-D-ribose 1-diphosphate</name>
        <dbReference type="ChEBI" id="CHEBI:58017"/>
    </ligand>
</feature>
<keyword evidence="4 15" id="KW-0021">Allosteric enzyme</keyword>
<evidence type="ECO:0000256" key="15">
    <source>
        <dbReference type="HAMAP-Rule" id="MF_01218"/>
    </source>
</evidence>
<feature type="binding site" evidence="15">
    <location>
        <begin position="197"/>
        <end position="199"/>
    </location>
    <ligand>
        <name>uracil</name>
        <dbReference type="ChEBI" id="CHEBI:17568"/>
    </ligand>
</feature>
<dbReference type="UniPathway" id="UPA00574">
    <property type="reaction ID" value="UER00636"/>
</dbReference>
<comment type="catalytic activity">
    <reaction evidence="11 15">
        <text>UMP + diphosphate = 5-phospho-alpha-D-ribose 1-diphosphate + uracil</text>
        <dbReference type="Rhea" id="RHEA:13017"/>
        <dbReference type="ChEBI" id="CHEBI:17568"/>
        <dbReference type="ChEBI" id="CHEBI:33019"/>
        <dbReference type="ChEBI" id="CHEBI:57865"/>
        <dbReference type="ChEBI" id="CHEBI:58017"/>
        <dbReference type="EC" id="2.4.2.9"/>
    </reaction>
</comment>
<dbReference type="FunFam" id="3.40.50.2020:FF:000003">
    <property type="entry name" value="Uracil phosphoribosyltransferase"/>
    <property type="match status" value="1"/>
</dbReference>
<dbReference type="CDD" id="cd06223">
    <property type="entry name" value="PRTases_typeI"/>
    <property type="match status" value="1"/>
</dbReference>
<gene>
    <name evidence="15" type="primary">upp</name>
    <name evidence="17" type="ORF">HMPREF9943_00097</name>
</gene>
<keyword evidence="18" id="KW-1185">Reference proteome</keyword>
<protein>
    <recommendedName>
        <fullName evidence="13 15">Uracil phosphoribosyltransferase</fullName>
        <ecNumber evidence="3 15">2.4.2.9</ecNumber>
    </recommendedName>
    <alternativeName>
        <fullName evidence="10 15">UMP pyrophosphorylase</fullName>
    </alternativeName>
    <alternativeName>
        <fullName evidence="14 15">UPRTase</fullName>
    </alternativeName>
</protein>
<dbReference type="GO" id="GO:0005737">
    <property type="term" value="C:cytoplasm"/>
    <property type="evidence" value="ECO:0007669"/>
    <property type="project" value="UniProtKB-ARBA"/>
</dbReference>
<comment type="function">
    <text evidence="12 15">Catalyzes the conversion of uracil and 5-phospho-alpha-D-ribose 1-diphosphate (PRPP) to UMP and diphosphate.</text>
</comment>